<dbReference type="NCBIfam" id="TIGR03168">
    <property type="entry name" value="1-PFK"/>
    <property type="match status" value="1"/>
</dbReference>
<dbReference type="RefSeq" id="WP_157985756.1">
    <property type="nucleotide sequence ID" value="NZ_JALBUU010000004.1"/>
</dbReference>
<evidence type="ECO:0000259" key="7">
    <source>
        <dbReference type="Pfam" id="PF00294"/>
    </source>
</evidence>
<reference evidence="8 9" key="1">
    <citation type="submission" date="2022-03" db="EMBL/GenBank/DDBJ databases">
        <title>Complete genome analysis of Roseomonas KG 17.1 : a prolific producer of plant growth promoters.</title>
        <authorList>
            <person name="Saadouli I."/>
            <person name="Najjari A."/>
            <person name="Mosbah A."/>
            <person name="Ouzari H.I."/>
        </authorList>
    </citation>
    <scope>NUCLEOTIDE SEQUENCE [LARGE SCALE GENOMIC DNA]</scope>
    <source>
        <strain evidence="8 9">KG17-1</strain>
    </source>
</reference>
<dbReference type="PANTHER" id="PTHR46566">
    <property type="entry name" value="1-PHOSPHOFRUCTOKINASE-RELATED"/>
    <property type="match status" value="1"/>
</dbReference>
<dbReference type="InterPro" id="IPR029056">
    <property type="entry name" value="Ribokinase-like"/>
</dbReference>
<dbReference type="Gene3D" id="3.40.1190.20">
    <property type="match status" value="1"/>
</dbReference>
<evidence type="ECO:0000256" key="6">
    <source>
        <dbReference type="PIRNR" id="PIRNR000535"/>
    </source>
</evidence>
<dbReference type="InterPro" id="IPR011611">
    <property type="entry name" value="PfkB_dom"/>
</dbReference>
<keyword evidence="9" id="KW-1185">Reference proteome</keyword>
<proteinExistence type="inferred from homology"/>
<dbReference type="CDD" id="cd01164">
    <property type="entry name" value="FruK_PfkB_like"/>
    <property type="match status" value="1"/>
</dbReference>
<comment type="caution">
    <text evidence="8">The sequence shown here is derived from an EMBL/GenBank/DDBJ whole genome shotgun (WGS) entry which is preliminary data.</text>
</comment>
<name>A0ABS9W260_9PROT</name>
<evidence type="ECO:0000256" key="5">
    <source>
        <dbReference type="ARBA" id="ARBA00022840"/>
    </source>
</evidence>
<keyword evidence="4" id="KW-0418">Kinase</keyword>
<dbReference type="SUPFAM" id="SSF53613">
    <property type="entry name" value="Ribokinase-like"/>
    <property type="match status" value="1"/>
</dbReference>
<gene>
    <name evidence="8" type="ORF">MON41_06340</name>
</gene>
<dbReference type="Pfam" id="PF00294">
    <property type="entry name" value="PfkB"/>
    <property type="match status" value="1"/>
</dbReference>
<evidence type="ECO:0000256" key="4">
    <source>
        <dbReference type="ARBA" id="ARBA00022777"/>
    </source>
</evidence>
<comment type="similarity">
    <text evidence="1 6">Belongs to the carbohydrate kinase PfkB family.</text>
</comment>
<keyword evidence="2 6" id="KW-0808">Transferase</keyword>
<protein>
    <recommendedName>
        <fullName evidence="6">Phosphofructokinase</fullName>
    </recommendedName>
</protein>
<dbReference type="EMBL" id="JALBUU010000004">
    <property type="protein sequence ID" value="MCI0753381.1"/>
    <property type="molecule type" value="Genomic_DNA"/>
</dbReference>
<dbReference type="InterPro" id="IPR002173">
    <property type="entry name" value="Carboh/pur_kinase_PfkB_CS"/>
</dbReference>
<accession>A0ABS9W260</accession>
<organism evidence="8 9">
    <name type="scientific">Teichococcus vastitatis</name>
    <dbReference type="NCBI Taxonomy" id="2307076"/>
    <lineage>
        <taxon>Bacteria</taxon>
        <taxon>Pseudomonadati</taxon>
        <taxon>Pseudomonadota</taxon>
        <taxon>Alphaproteobacteria</taxon>
        <taxon>Acetobacterales</taxon>
        <taxon>Roseomonadaceae</taxon>
        <taxon>Roseomonas</taxon>
    </lineage>
</organism>
<evidence type="ECO:0000313" key="8">
    <source>
        <dbReference type="EMBL" id="MCI0753381.1"/>
    </source>
</evidence>
<evidence type="ECO:0000256" key="1">
    <source>
        <dbReference type="ARBA" id="ARBA00010688"/>
    </source>
</evidence>
<sequence>MAGDTLARIGTVSLNPAFDLTIPLERLEPGEVNRAAATELRPAGKGINVSVMLSILGEPSVATGLLGAEDVAAFEAFLRPMGVICRFEPVPGRCRINVKVVETAGGRVTDINSPGTAATADAIPALQQRLLTAPELMVVSGSLPPGLPLGEWSGLMQHLAAGGRRIIVDTSGPAFGAALPAKPFLVKPNRSELAAVLGRPLVGREALLQAALELQQQGVRQVVVSDGAEGALFLLGDARLWVRPPPVPLTTTVGAGDAMVAGLAAALARGHDAEAAARLATGCAAAAVSRPASALPAAAEITRLAAAAHIERL</sequence>
<keyword evidence="3" id="KW-0547">Nucleotide-binding</keyword>
<keyword evidence="5" id="KW-0067">ATP-binding</keyword>
<feature type="domain" description="Carbohydrate kinase PfkB" evidence="7">
    <location>
        <begin position="14"/>
        <end position="295"/>
    </location>
</feature>
<dbReference type="PANTHER" id="PTHR46566:SF5">
    <property type="entry name" value="1-PHOSPHOFRUCTOKINASE"/>
    <property type="match status" value="1"/>
</dbReference>
<dbReference type="InterPro" id="IPR017583">
    <property type="entry name" value="Tagatose/fructose_Pkinase"/>
</dbReference>
<dbReference type="PROSITE" id="PS00583">
    <property type="entry name" value="PFKB_KINASES_1"/>
    <property type="match status" value="1"/>
</dbReference>
<evidence type="ECO:0000256" key="2">
    <source>
        <dbReference type="ARBA" id="ARBA00022679"/>
    </source>
</evidence>
<evidence type="ECO:0000313" key="9">
    <source>
        <dbReference type="Proteomes" id="UP001201985"/>
    </source>
</evidence>
<dbReference type="PIRSF" id="PIRSF000535">
    <property type="entry name" value="1PFK/6PFK/LacC"/>
    <property type="match status" value="1"/>
</dbReference>
<evidence type="ECO:0000256" key="3">
    <source>
        <dbReference type="ARBA" id="ARBA00022741"/>
    </source>
</evidence>
<dbReference type="Proteomes" id="UP001201985">
    <property type="component" value="Unassembled WGS sequence"/>
</dbReference>